<protein>
    <recommendedName>
        <fullName evidence="1">NERD domain-containing protein</fullName>
    </recommendedName>
</protein>
<dbReference type="STRING" id="1196031.A361_07475"/>
<name>A0A161J534_9BACI</name>
<reference evidence="2 3" key="1">
    <citation type="submission" date="2016-04" db="EMBL/GenBank/DDBJ databases">
        <title>Complete genome sequence of Bacillus oceanisediminis strain 2691.</title>
        <authorList>
            <person name="Jeong H."/>
            <person name="Kim H.J."/>
            <person name="Lee D.-W."/>
        </authorList>
    </citation>
    <scope>NUCLEOTIDE SEQUENCE [LARGE SCALE GENOMIC DNA]</scope>
    <source>
        <strain evidence="2 3">2691</strain>
    </source>
</reference>
<accession>A0A161J534</accession>
<evidence type="ECO:0000259" key="1">
    <source>
        <dbReference type="PROSITE" id="PS50965"/>
    </source>
</evidence>
<evidence type="ECO:0000313" key="3">
    <source>
        <dbReference type="Proteomes" id="UP000077856"/>
    </source>
</evidence>
<dbReference type="Proteomes" id="UP000077856">
    <property type="component" value="Chromosome"/>
</dbReference>
<dbReference type="Pfam" id="PF08378">
    <property type="entry name" value="NERD"/>
    <property type="match status" value="1"/>
</dbReference>
<gene>
    <name evidence="2" type="ORF">A361_07475</name>
</gene>
<feature type="domain" description="NERD" evidence="1">
    <location>
        <begin position="41"/>
        <end position="156"/>
    </location>
</feature>
<dbReference type="KEGG" id="bon:A361_07475"/>
<dbReference type="PROSITE" id="PS50965">
    <property type="entry name" value="NERD"/>
    <property type="match status" value="1"/>
</dbReference>
<dbReference type="InterPro" id="IPR011528">
    <property type="entry name" value="NERD"/>
</dbReference>
<evidence type="ECO:0000313" key="2">
    <source>
        <dbReference type="EMBL" id="AND38961.1"/>
    </source>
</evidence>
<dbReference type="EMBL" id="CP015506">
    <property type="protein sequence ID" value="AND38961.1"/>
    <property type="molecule type" value="Genomic_DNA"/>
</dbReference>
<dbReference type="eggNOG" id="ENOG5030439">
    <property type="taxonomic scope" value="Bacteria"/>
</dbReference>
<organism evidence="2 3">
    <name type="scientific">Cytobacillus oceanisediminis 2691</name>
    <dbReference type="NCBI Taxonomy" id="1196031"/>
    <lineage>
        <taxon>Bacteria</taxon>
        <taxon>Bacillati</taxon>
        <taxon>Bacillota</taxon>
        <taxon>Bacilli</taxon>
        <taxon>Bacillales</taxon>
        <taxon>Bacillaceae</taxon>
        <taxon>Cytobacillus</taxon>
    </lineage>
</organism>
<dbReference type="AlphaFoldDB" id="A0A161J534"/>
<sequence>MLMKPRSKPLRILQLEALLRRLPDYHRKRSEIEVDYRNGLLGFNGEKQLDYYLSFLPGKDFRIYNDLRLILHTPFQIDSLLITPFFAGIIEVKNYSGTLYFEPISDQVIQTHGQKEKVIPNPVSQVLRQVSQFKEWLLKEKFPEMPIEYFVVIANPATYLKTEKENSSILKRVVHTEKIIDRFTDAKSKYNKQILWPNDINRLNEKIMCKNSPLDNDILNTYGINRKDLLRGVQCDSCKSFAVVRKDGQWCCLKCKMISRTSHMEAITDYLLLFNSKITNKECRDYLNLESRHTAYRILKSLNLSGDGPAKKRIYSKING</sequence>
<proteinExistence type="predicted"/>